<dbReference type="CDD" id="cd00207">
    <property type="entry name" value="fer2"/>
    <property type="match status" value="1"/>
</dbReference>
<dbReference type="InterPro" id="IPR036884">
    <property type="entry name" value="2Fe-2S-bd_dom_sf"/>
</dbReference>
<keyword evidence="2" id="KW-0479">Metal-binding</keyword>
<dbReference type="GO" id="GO:0046872">
    <property type="term" value="F:metal ion binding"/>
    <property type="evidence" value="ECO:0007669"/>
    <property type="project" value="UniProtKB-KW"/>
</dbReference>
<dbReference type="STRING" id="1120995.SAMN02745245_01108"/>
<evidence type="ECO:0000256" key="4">
    <source>
        <dbReference type="ARBA" id="ARBA00023014"/>
    </source>
</evidence>
<evidence type="ECO:0000313" key="7">
    <source>
        <dbReference type="Proteomes" id="UP000184032"/>
    </source>
</evidence>
<dbReference type="InterPro" id="IPR036010">
    <property type="entry name" value="2Fe-2S_ferredoxin-like_sf"/>
</dbReference>
<dbReference type="SUPFAM" id="SSF54292">
    <property type="entry name" value="2Fe-2S ferredoxin-like"/>
    <property type="match status" value="1"/>
</dbReference>
<dbReference type="PANTHER" id="PTHR44379">
    <property type="entry name" value="OXIDOREDUCTASE WITH IRON-SULFUR SUBUNIT"/>
    <property type="match status" value="1"/>
</dbReference>
<dbReference type="InterPro" id="IPR051452">
    <property type="entry name" value="Diverse_Oxidoreductases"/>
</dbReference>
<accession>A0A1M5S401</accession>
<dbReference type="Pfam" id="PF00111">
    <property type="entry name" value="Fer2"/>
    <property type="match status" value="1"/>
</dbReference>
<evidence type="ECO:0000313" key="6">
    <source>
        <dbReference type="EMBL" id="SHH33221.1"/>
    </source>
</evidence>
<evidence type="ECO:0000256" key="1">
    <source>
        <dbReference type="ARBA" id="ARBA00022714"/>
    </source>
</evidence>
<dbReference type="GO" id="GO:0051537">
    <property type="term" value="F:2 iron, 2 sulfur cluster binding"/>
    <property type="evidence" value="ECO:0007669"/>
    <property type="project" value="UniProtKB-KW"/>
</dbReference>
<dbReference type="EMBL" id="FQXI01000006">
    <property type="protein sequence ID" value="SHH33221.1"/>
    <property type="molecule type" value="Genomic_DNA"/>
</dbReference>
<dbReference type="OrthoDB" id="9796880at2"/>
<evidence type="ECO:0000259" key="5">
    <source>
        <dbReference type="PROSITE" id="PS51085"/>
    </source>
</evidence>
<gene>
    <name evidence="6" type="ORF">SAMN02745245_01108</name>
</gene>
<keyword evidence="7" id="KW-1185">Reference proteome</keyword>
<dbReference type="InterPro" id="IPR001041">
    <property type="entry name" value="2Fe-2S_ferredoxin-type"/>
</dbReference>
<dbReference type="Pfam" id="PF01799">
    <property type="entry name" value="Fer2_2"/>
    <property type="match status" value="1"/>
</dbReference>
<keyword evidence="3" id="KW-0408">Iron</keyword>
<organism evidence="6 7">
    <name type="scientific">Anaerosphaera aminiphila DSM 21120</name>
    <dbReference type="NCBI Taxonomy" id="1120995"/>
    <lineage>
        <taxon>Bacteria</taxon>
        <taxon>Bacillati</taxon>
        <taxon>Bacillota</taxon>
        <taxon>Tissierellia</taxon>
        <taxon>Tissierellales</taxon>
        <taxon>Peptoniphilaceae</taxon>
        <taxon>Anaerosphaera</taxon>
    </lineage>
</organism>
<reference evidence="6 7" key="1">
    <citation type="submission" date="2016-11" db="EMBL/GenBank/DDBJ databases">
        <authorList>
            <person name="Jaros S."/>
            <person name="Januszkiewicz K."/>
            <person name="Wedrychowicz H."/>
        </authorList>
    </citation>
    <scope>NUCLEOTIDE SEQUENCE [LARGE SCALE GENOMIC DNA]</scope>
    <source>
        <strain evidence="6 7">DSM 21120</strain>
    </source>
</reference>
<keyword evidence="1" id="KW-0001">2Fe-2S</keyword>
<feature type="domain" description="2Fe-2S ferredoxin-type" evidence="5">
    <location>
        <begin position="1"/>
        <end position="76"/>
    </location>
</feature>
<dbReference type="SUPFAM" id="SSF47741">
    <property type="entry name" value="CO dehydrogenase ISP C-domain like"/>
    <property type="match status" value="1"/>
</dbReference>
<dbReference type="GO" id="GO:0016491">
    <property type="term" value="F:oxidoreductase activity"/>
    <property type="evidence" value="ECO:0007669"/>
    <property type="project" value="InterPro"/>
</dbReference>
<evidence type="ECO:0000256" key="2">
    <source>
        <dbReference type="ARBA" id="ARBA00022723"/>
    </source>
</evidence>
<sequence length="148" mass="16448">MKVNLNINKKTYNLDVAPDELLLNTIRNLGFKSVKRACETSNCGLCSVLIDDLSYLSCTLLTVQCEDKNITTLEGIGSDAKILSDFIAEEGADQCGYCSSGFIINTVSLKKNYKNPSDEFIKNYLSGNLCRCTGYESQMRAIKKYLEV</sequence>
<dbReference type="RefSeq" id="WP_073184534.1">
    <property type="nucleotide sequence ID" value="NZ_FQXI01000006.1"/>
</dbReference>
<protein>
    <submittedName>
        <fullName evidence="6">Carbon-monoxide dehydrogenase small subunit</fullName>
    </submittedName>
</protein>
<name>A0A1M5S401_9FIRM</name>
<dbReference type="InterPro" id="IPR012675">
    <property type="entry name" value="Beta-grasp_dom_sf"/>
</dbReference>
<dbReference type="AlphaFoldDB" id="A0A1M5S401"/>
<dbReference type="Gene3D" id="1.10.150.120">
    <property type="entry name" value="[2Fe-2S]-binding domain"/>
    <property type="match status" value="1"/>
</dbReference>
<proteinExistence type="predicted"/>
<dbReference type="PROSITE" id="PS51085">
    <property type="entry name" value="2FE2S_FER_2"/>
    <property type="match status" value="1"/>
</dbReference>
<evidence type="ECO:0000256" key="3">
    <source>
        <dbReference type="ARBA" id="ARBA00023004"/>
    </source>
</evidence>
<dbReference type="Proteomes" id="UP000184032">
    <property type="component" value="Unassembled WGS sequence"/>
</dbReference>
<keyword evidence="4" id="KW-0411">Iron-sulfur</keyword>
<dbReference type="PANTHER" id="PTHR44379:SF8">
    <property type="entry name" value="XANTHINE DEHYDROGENASE IRON-SULFUR-BINDING SUBUNIT XDHC-RELATED"/>
    <property type="match status" value="1"/>
</dbReference>
<dbReference type="Gene3D" id="3.10.20.30">
    <property type="match status" value="1"/>
</dbReference>
<dbReference type="InterPro" id="IPR002888">
    <property type="entry name" value="2Fe-2S-bd"/>
</dbReference>